<evidence type="ECO:0000256" key="2">
    <source>
        <dbReference type="ARBA" id="ARBA00022605"/>
    </source>
</evidence>
<gene>
    <name evidence="8" type="ORF">HUW51_09645</name>
</gene>
<dbReference type="PANTHER" id="PTHR43622:SF7">
    <property type="entry name" value="3-DEHYDROQUINATE SYNTHASE, CHLOROPLASTIC"/>
    <property type="match status" value="1"/>
</dbReference>
<dbReference type="Gene3D" id="1.20.1090.10">
    <property type="entry name" value="Dehydroquinate synthase-like - alpha domain"/>
    <property type="match status" value="1"/>
</dbReference>
<dbReference type="Pfam" id="PF01761">
    <property type="entry name" value="DHQ_synthase"/>
    <property type="match status" value="1"/>
</dbReference>
<reference evidence="8 9" key="1">
    <citation type="journal article" date="2018" name="Int. J. Syst. Evol. Microbiol.">
        <title>Adhaeribacter swui sp. nov., isolated from wet mud.</title>
        <authorList>
            <person name="Kim D.U."/>
            <person name="Kim K.W."/>
            <person name="Kang M.S."/>
            <person name="Kim J.Y."/>
            <person name="Jang J.H."/>
            <person name="Kim M.K."/>
        </authorList>
    </citation>
    <scope>NUCLEOTIDE SEQUENCE [LARGE SCALE GENOMIC DNA]</scope>
    <source>
        <strain evidence="8 9">KCTC 52873</strain>
    </source>
</reference>
<evidence type="ECO:0000256" key="1">
    <source>
        <dbReference type="ARBA" id="ARBA00001911"/>
    </source>
</evidence>
<dbReference type="Pfam" id="PF24621">
    <property type="entry name" value="DHQS_C"/>
    <property type="match status" value="1"/>
</dbReference>
<dbReference type="PANTHER" id="PTHR43622">
    <property type="entry name" value="3-DEHYDROQUINATE SYNTHASE"/>
    <property type="match status" value="1"/>
</dbReference>
<keyword evidence="9" id="KW-1185">Reference proteome</keyword>
<keyword evidence="3" id="KW-0520">NAD</keyword>
<evidence type="ECO:0000259" key="6">
    <source>
        <dbReference type="Pfam" id="PF01761"/>
    </source>
</evidence>
<name>A0A7G7G749_9BACT</name>
<accession>A0A7G7G749</accession>
<protein>
    <submittedName>
        <fullName evidence="8">3-dehydroquinate synthase</fullName>
        <ecNumber evidence="8">4.2.3.4</ecNumber>
    </submittedName>
</protein>
<dbReference type="NCBIfam" id="NF004852">
    <property type="entry name" value="PRK06203.1"/>
    <property type="match status" value="1"/>
</dbReference>
<keyword evidence="2" id="KW-0028">Amino-acid biosynthesis</keyword>
<evidence type="ECO:0000256" key="5">
    <source>
        <dbReference type="ARBA" id="ARBA00023239"/>
    </source>
</evidence>
<dbReference type="GO" id="GO:0009073">
    <property type="term" value="P:aromatic amino acid family biosynthetic process"/>
    <property type="evidence" value="ECO:0007669"/>
    <property type="project" value="UniProtKB-KW"/>
</dbReference>
<dbReference type="GO" id="GO:0008652">
    <property type="term" value="P:amino acid biosynthetic process"/>
    <property type="evidence" value="ECO:0007669"/>
    <property type="project" value="UniProtKB-KW"/>
</dbReference>
<dbReference type="InterPro" id="IPR050071">
    <property type="entry name" value="Dehydroquinate_synthase"/>
</dbReference>
<comment type="cofactor">
    <cofactor evidence="1">
        <name>NAD(+)</name>
        <dbReference type="ChEBI" id="CHEBI:57540"/>
    </cofactor>
</comment>
<evidence type="ECO:0000313" key="9">
    <source>
        <dbReference type="Proteomes" id="UP000515237"/>
    </source>
</evidence>
<evidence type="ECO:0000256" key="4">
    <source>
        <dbReference type="ARBA" id="ARBA00023141"/>
    </source>
</evidence>
<dbReference type="AlphaFoldDB" id="A0A7G7G749"/>
<dbReference type="Gene3D" id="3.40.50.1970">
    <property type="match status" value="1"/>
</dbReference>
<evidence type="ECO:0000256" key="3">
    <source>
        <dbReference type="ARBA" id="ARBA00023027"/>
    </source>
</evidence>
<keyword evidence="4" id="KW-0057">Aromatic amino acid biosynthesis</keyword>
<evidence type="ECO:0000259" key="7">
    <source>
        <dbReference type="Pfam" id="PF24621"/>
    </source>
</evidence>
<organism evidence="8 9">
    <name type="scientific">Adhaeribacter swui</name>
    <dbReference type="NCBI Taxonomy" id="2086471"/>
    <lineage>
        <taxon>Bacteria</taxon>
        <taxon>Pseudomonadati</taxon>
        <taxon>Bacteroidota</taxon>
        <taxon>Cytophagia</taxon>
        <taxon>Cytophagales</taxon>
        <taxon>Hymenobacteraceae</taxon>
        <taxon>Adhaeribacter</taxon>
    </lineage>
</organism>
<dbReference type="Proteomes" id="UP000515237">
    <property type="component" value="Chromosome"/>
</dbReference>
<proteinExistence type="predicted"/>
<keyword evidence="5 8" id="KW-0456">Lyase</keyword>
<feature type="domain" description="3-dehydroquinate synthase C-terminal" evidence="7">
    <location>
        <begin position="198"/>
        <end position="322"/>
    </location>
</feature>
<dbReference type="InterPro" id="IPR030960">
    <property type="entry name" value="DHQS/DOIS_N"/>
</dbReference>
<dbReference type="SUPFAM" id="SSF56796">
    <property type="entry name" value="Dehydroquinate synthase-like"/>
    <property type="match status" value="1"/>
</dbReference>
<dbReference type="CDD" id="cd08198">
    <property type="entry name" value="DHQS-like"/>
    <property type="match status" value="1"/>
</dbReference>
<evidence type="ECO:0000313" key="8">
    <source>
        <dbReference type="EMBL" id="QNF32983.1"/>
    </source>
</evidence>
<dbReference type="GO" id="GO:0003856">
    <property type="term" value="F:3-dehydroquinate synthase activity"/>
    <property type="evidence" value="ECO:0007669"/>
    <property type="project" value="UniProtKB-EC"/>
</dbReference>
<dbReference type="EMBL" id="CP055156">
    <property type="protein sequence ID" value="QNF32983.1"/>
    <property type="molecule type" value="Genomic_DNA"/>
</dbReference>
<dbReference type="KEGG" id="aswu:HUW51_09645"/>
<feature type="domain" description="3-dehydroquinate synthase N-terminal" evidence="6">
    <location>
        <begin position="83"/>
        <end position="196"/>
    </location>
</feature>
<dbReference type="InterPro" id="IPR056179">
    <property type="entry name" value="DHQS_C"/>
</dbReference>
<dbReference type="EC" id="4.2.3.4" evidence="8"/>
<sequence length="391" mass="43822">MQIYPIQQTFQVTYNYTVHFTENLFSLRNPLLRDVIAAGGGDGRKVLFVLDHHVAEALPTLISDIKNYTSQYADVLQLAAEPMVIPGGEQCKNDPIYTEQVIDAINEKGIDRHSYVLAIGGGALLDMVGYACGIAHRGIRHIRIPTTVLSQNDSGVGVKNSINAYGKKNFLGTFTPPFAVINDFHFLRTLTHREWRAGIAEAIKVSLIKDAEFFKFIQENTHKLAERDMPAMQYLIHRCAEMHVQHIASGDPFEKGSSRPLDFGHWSAHKMEQLSNYRIRHGEAVAMGIALDSTYSYLKGMLTEEELKQILEVITGVGFELFAPEMLSHLEDDTHPKSLLRGLQEFREHLGGQLTIMLLAKIGKGVEVHEIDNELMIAAIEQLRHHAEATV</sequence>